<evidence type="ECO:0000313" key="3">
    <source>
        <dbReference type="Proteomes" id="UP001221757"/>
    </source>
</evidence>
<sequence length="315" mass="34361">MNFAAGDEGAVVEAPCRLLTANEKRKQRRREASKRNPGIKEQKNLRKAERNSRHKLGPLKKQQDVDGIPEELKRGPQRGAGRILLKEDLMASGDEGETANKTDSEDFDVQYQYKMSMEEAANSTTENIADYCGSELDEPSDSAINSCHASDVDTLAGMSELVGLWESSTSMRTASHQDSSLKDGQDSGRDLAISGAEMSNCRSLTAVEGHSAHGAPAIELGTDDTVTSAVAASRTKIFRGYHYEAQGPRPESVARQVMLRAGATGICGMCPNVDKCENGGDDGEGLCDRCIDCQMWGYACWDHFNGVQEWEESLW</sequence>
<accession>A0AAD7CLJ2</accession>
<gene>
    <name evidence="2" type="ORF">B0H17DRAFT_1147579</name>
</gene>
<evidence type="ECO:0000313" key="2">
    <source>
        <dbReference type="EMBL" id="KAJ7651860.1"/>
    </source>
</evidence>
<comment type="caution">
    <text evidence="2">The sequence shown here is derived from an EMBL/GenBank/DDBJ whole genome shotgun (WGS) entry which is preliminary data.</text>
</comment>
<organism evidence="2 3">
    <name type="scientific">Mycena rosella</name>
    <name type="common">Pink bonnet</name>
    <name type="synonym">Agaricus rosellus</name>
    <dbReference type="NCBI Taxonomy" id="1033263"/>
    <lineage>
        <taxon>Eukaryota</taxon>
        <taxon>Fungi</taxon>
        <taxon>Dikarya</taxon>
        <taxon>Basidiomycota</taxon>
        <taxon>Agaricomycotina</taxon>
        <taxon>Agaricomycetes</taxon>
        <taxon>Agaricomycetidae</taxon>
        <taxon>Agaricales</taxon>
        <taxon>Marasmiineae</taxon>
        <taxon>Mycenaceae</taxon>
        <taxon>Mycena</taxon>
    </lineage>
</organism>
<feature type="compositionally biased region" description="Polar residues" evidence="1">
    <location>
        <begin position="169"/>
        <end position="178"/>
    </location>
</feature>
<feature type="region of interest" description="Disordered" evidence="1">
    <location>
        <begin position="21"/>
        <end position="83"/>
    </location>
</feature>
<dbReference type="EMBL" id="JARKIE010000356">
    <property type="protein sequence ID" value="KAJ7651860.1"/>
    <property type="molecule type" value="Genomic_DNA"/>
</dbReference>
<feature type="compositionally biased region" description="Basic and acidic residues" evidence="1">
    <location>
        <begin position="38"/>
        <end position="51"/>
    </location>
</feature>
<keyword evidence="3" id="KW-1185">Reference proteome</keyword>
<reference evidence="2" key="1">
    <citation type="submission" date="2023-03" db="EMBL/GenBank/DDBJ databases">
        <title>Massive genome expansion in bonnet fungi (Mycena s.s.) driven by repeated elements and novel gene families across ecological guilds.</title>
        <authorList>
            <consortium name="Lawrence Berkeley National Laboratory"/>
            <person name="Harder C.B."/>
            <person name="Miyauchi S."/>
            <person name="Viragh M."/>
            <person name="Kuo A."/>
            <person name="Thoen E."/>
            <person name="Andreopoulos B."/>
            <person name="Lu D."/>
            <person name="Skrede I."/>
            <person name="Drula E."/>
            <person name="Henrissat B."/>
            <person name="Morin E."/>
            <person name="Kohler A."/>
            <person name="Barry K."/>
            <person name="LaButti K."/>
            <person name="Morin E."/>
            <person name="Salamov A."/>
            <person name="Lipzen A."/>
            <person name="Mereny Z."/>
            <person name="Hegedus B."/>
            <person name="Baldrian P."/>
            <person name="Stursova M."/>
            <person name="Weitz H."/>
            <person name="Taylor A."/>
            <person name="Grigoriev I.V."/>
            <person name="Nagy L.G."/>
            <person name="Martin F."/>
            <person name="Kauserud H."/>
        </authorList>
    </citation>
    <scope>NUCLEOTIDE SEQUENCE</scope>
    <source>
        <strain evidence="2">CBHHK067</strain>
    </source>
</reference>
<evidence type="ECO:0000256" key="1">
    <source>
        <dbReference type="SAM" id="MobiDB-lite"/>
    </source>
</evidence>
<protein>
    <submittedName>
        <fullName evidence="2">Uncharacterized protein</fullName>
    </submittedName>
</protein>
<name>A0AAD7CLJ2_MYCRO</name>
<dbReference type="Proteomes" id="UP001221757">
    <property type="component" value="Unassembled WGS sequence"/>
</dbReference>
<dbReference type="AlphaFoldDB" id="A0AAD7CLJ2"/>
<feature type="compositionally biased region" description="Basic and acidic residues" evidence="1">
    <location>
        <begin position="179"/>
        <end position="189"/>
    </location>
</feature>
<proteinExistence type="predicted"/>
<feature type="region of interest" description="Disordered" evidence="1">
    <location>
        <begin position="169"/>
        <end position="189"/>
    </location>
</feature>